<dbReference type="GeneID" id="114329043"/>
<evidence type="ECO:0000313" key="2">
    <source>
        <dbReference type="EnsemblMetazoa" id="XP_028133855.1"/>
    </source>
</evidence>
<dbReference type="EnsemblMetazoa" id="XM_028278054.2">
    <property type="protein sequence ID" value="XP_028133855.1"/>
    <property type="gene ID" value="LOC114329043"/>
</dbReference>
<reference evidence="2" key="2">
    <citation type="submission" date="2025-05" db="UniProtKB">
        <authorList>
            <consortium name="EnsemblMetazoa"/>
        </authorList>
    </citation>
    <scope>IDENTIFICATION</scope>
</reference>
<dbReference type="KEGG" id="dvv:114329043"/>
<evidence type="ECO:0000313" key="4">
    <source>
        <dbReference type="RefSeq" id="XP_028133855.1"/>
    </source>
</evidence>
<gene>
    <name evidence="4" type="primary">LOC114329043</name>
</gene>
<dbReference type="InParanoid" id="A0A6P7FL86"/>
<sequence>MKSIFIITFFACIGLAVTVAIPMNIKGPAPDLDDPNCVVCFSAGNFIQGFKNSGDSKEEAKQQRNFICNLFNTDELMQICMSTYEEDVEYIYGVTDLRTVTEMCIDMNKCKAKPNI</sequence>
<evidence type="ECO:0000313" key="3">
    <source>
        <dbReference type="Proteomes" id="UP001652700"/>
    </source>
</evidence>
<feature type="signal peptide" evidence="1">
    <location>
        <begin position="1"/>
        <end position="20"/>
    </location>
</feature>
<dbReference type="Proteomes" id="UP001652700">
    <property type="component" value="Unplaced"/>
</dbReference>
<dbReference type="InterPro" id="IPR011001">
    <property type="entry name" value="Saposin-like"/>
</dbReference>
<name>A0A6P7FL86_DIAVI</name>
<dbReference type="SUPFAM" id="SSF47862">
    <property type="entry name" value="Saposin"/>
    <property type="match status" value="1"/>
</dbReference>
<dbReference type="AlphaFoldDB" id="A0A6P7FL86"/>
<evidence type="ECO:0000256" key="1">
    <source>
        <dbReference type="SAM" id="SignalP"/>
    </source>
</evidence>
<proteinExistence type="predicted"/>
<reference evidence="4" key="1">
    <citation type="submission" date="2025-04" db="UniProtKB">
        <authorList>
            <consortium name="RefSeq"/>
        </authorList>
    </citation>
    <scope>IDENTIFICATION</scope>
    <source>
        <tissue evidence="4">Whole insect</tissue>
    </source>
</reference>
<keyword evidence="1" id="KW-0732">Signal</keyword>
<accession>A0A6P7FL86</accession>
<keyword evidence="3" id="KW-1185">Reference proteome</keyword>
<organism evidence="4">
    <name type="scientific">Diabrotica virgifera virgifera</name>
    <name type="common">western corn rootworm</name>
    <dbReference type="NCBI Taxonomy" id="50390"/>
    <lineage>
        <taxon>Eukaryota</taxon>
        <taxon>Metazoa</taxon>
        <taxon>Ecdysozoa</taxon>
        <taxon>Arthropoda</taxon>
        <taxon>Hexapoda</taxon>
        <taxon>Insecta</taxon>
        <taxon>Pterygota</taxon>
        <taxon>Neoptera</taxon>
        <taxon>Endopterygota</taxon>
        <taxon>Coleoptera</taxon>
        <taxon>Polyphaga</taxon>
        <taxon>Cucujiformia</taxon>
        <taxon>Chrysomeloidea</taxon>
        <taxon>Chrysomelidae</taxon>
        <taxon>Galerucinae</taxon>
        <taxon>Diabroticina</taxon>
        <taxon>Diabroticites</taxon>
        <taxon>Diabrotica</taxon>
    </lineage>
</organism>
<protein>
    <submittedName>
        <fullName evidence="4">Uncharacterized protein LOC114329043</fullName>
    </submittedName>
</protein>
<dbReference type="RefSeq" id="XP_028133855.1">
    <property type="nucleotide sequence ID" value="XM_028278054.1"/>
</dbReference>
<feature type="chain" id="PRO_5027775244" evidence="1">
    <location>
        <begin position="21"/>
        <end position="116"/>
    </location>
</feature>